<evidence type="ECO:0000256" key="2">
    <source>
        <dbReference type="SAM" id="SignalP"/>
    </source>
</evidence>
<keyword evidence="4" id="KW-1185">Reference proteome</keyword>
<proteinExistence type="predicted"/>
<dbReference type="AlphaFoldDB" id="A0A4R9JKG1"/>
<feature type="signal peptide" evidence="2">
    <location>
        <begin position="1"/>
        <end position="20"/>
    </location>
</feature>
<dbReference type="RefSeq" id="WP_135575427.1">
    <property type="nucleotide sequence ID" value="NZ_RQGA01000001.1"/>
</dbReference>
<evidence type="ECO:0000256" key="1">
    <source>
        <dbReference type="SAM" id="Phobius"/>
    </source>
</evidence>
<feature type="transmembrane region" description="Helical" evidence="1">
    <location>
        <begin position="77"/>
        <end position="101"/>
    </location>
</feature>
<evidence type="ECO:0000313" key="4">
    <source>
        <dbReference type="Proteomes" id="UP000298125"/>
    </source>
</evidence>
<keyword evidence="1" id="KW-0472">Membrane</keyword>
<protein>
    <submittedName>
        <fullName evidence="3">Uncharacterized protein</fullName>
    </submittedName>
</protein>
<keyword evidence="2" id="KW-0732">Signal</keyword>
<sequence>MRKITIILFSILVLTITVNAQEPKQINSNNLKERILEIEKTLEETKTRNSKEDLESRLQYSIEIIQSQDARFSSISALFGIISIVLGIYTLAIPFLTYVIAIRPARATIGKLKTDLHSFFQDYESNQIDKSIENLASNDVQIMKNAELYLSLNQHYKFNEKQLFSLFDLLEKGIEDSAQNIVKIIIFGNKCKYADKLYYNLINNGYNASNDYLIAKYLAINGLNSHKNEIRNYISISQYKQNVYFSLANNLLIYSSKELIKLLNEDEIISIFNKTEHESIIKTFNSYFKSKPIYSAFSNTKLYNLFNGV</sequence>
<evidence type="ECO:0000313" key="3">
    <source>
        <dbReference type="EMBL" id="TGL45980.1"/>
    </source>
</evidence>
<dbReference type="OrthoDB" id="1452998at2"/>
<dbReference type="EMBL" id="RQGA01000001">
    <property type="protein sequence ID" value="TGL45980.1"/>
    <property type="molecule type" value="Genomic_DNA"/>
</dbReference>
<name>A0A4R9JKG1_9LEPT</name>
<gene>
    <name evidence="3" type="ORF">EHQ49_00925</name>
</gene>
<accession>A0A4R9JKG1</accession>
<feature type="chain" id="PRO_5020506399" evidence="2">
    <location>
        <begin position="21"/>
        <end position="309"/>
    </location>
</feature>
<comment type="caution">
    <text evidence="3">The sequence shown here is derived from an EMBL/GenBank/DDBJ whole genome shotgun (WGS) entry which is preliminary data.</text>
</comment>
<reference evidence="3" key="1">
    <citation type="journal article" date="2019" name="PLoS Negl. Trop. Dis.">
        <title>Revisiting the worldwide diversity of Leptospira species in the environment.</title>
        <authorList>
            <person name="Vincent A.T."/>
            <person name="Schiettekatte O."/>
            <person name="Bourhy P."/>
            <person name="Veyrier F.J."/>
            <person name="Picardeau M."/>
        </authorList>
    </citation>
    <scope>NUCLEOTIDE SEQUENCE [LARGE SCALE GENOMIC DNA]</scope>
    <source>
        <strain evidence="3">201702692</strain>
    </source>
</reference>
<organism evidence="3 4">
    <name type="scientific">Leptospira perdikensis</name>
    <dbReference type="NCBI Taxonomy" id="2484948"/>
    <lineage>
        <taxon>Bacteria</taxon>
        <taxon>Pseudomonadati</taxon>
        <taxon>Spirochaetota</taxon>
        <taxon>Spirochaetia</taxon>
        <taxon>Leptospirales</taxon>
        <taxon>Leptospiraceae</taxon>
        <taxon>Leptospira</taxon>
    </lineage>
</organism>
<keyword evidence="1" id="KW-0812">Transmembrane</keyword>
<dbReference type="Proteomes" id="UP000298125">
    <property type="component" value="Unassembled WGS sequence"/>
</dbReference>
<keyword evidence="1" id="KW-1133">Transmembrane helix</keyword>